<evidence type="ECO:0000256" key="3">
    <source>
        <dbReference type="PROSITE-ProRule" id="PRU10007"/>
    </source>
</evidence>
<dbReference type="GO" id="GO:0016620">
    <property type="term" value="F:oxidoreductase activity, acting on the aldehyde or oxo group of donors, NAD or NADP as acceptor"/>
    <property type="evidence" value="ECO:0007669"/>
    <property type="project" value="InterPro"/>
</dbReference>
<dbReference type="OrthoDB" id="9812625at2"/>
<dbReference type="PANTHER" id="PTHR11699">
    <property type="entry name" value="ALDEHYDE DEHYDROGENASE-RELATED"/>
    <property type="match status" value="1"/>
</dbReference>
<evidence type="ECO:0000259" key="5">
    <source>
        <dbReference type="Pfam" id="PF00171"/>
    </source>
</evidence>
<evidence type="ECO:0000313" key="6">
    <source>
        <dbReference type="EMBL" id="TCD11404.1"/>
    </source>
</evidence>
<dbReference type="Proteomes" id="UP000291301">
    <property type="component" value="Unassembled WGS sequence"/>
</dbReference>
<evidence type="ECO:0000313" key="7">
    <source>
        <dbReference type="Proteomes" id="UP000291301"/>
    </source>
</evidence>
<dbReference type="Gene3D" id="3.40.605.10">
    <property type="entry name" value="Aldehyde Dehydrogenase, Chain A, domain 1"/>
    <property type="match status" value="1"/>
</dbReference>
<dbReference type="InterPro" id="IPR029510">
    <property type="entry name" value="Ald_DH_CS_GLU"/>
</dbReference>
<accession>A0A4R0P9I4</accession>
<evidence type="ECO:0000256" key="2">
    <source>
        <dbReference type="ARBA" id="ARBA00023002"/>
    </source>
</evidence>
<dbReference type="InterPro" id="IPR016161">
    <property type="entry name" value="Ald_DH/histidinol_DH"/>
</dbReference>
<dbReference type="Gene3D" id="3.40.309.10">
    <property type="entry name" value="Aldehyde Dehydrogenase, Chain A, domain 2"/>
    <property type="match status" value="1"/>
</dbReference>
<evidence type="ECO:0000256" key="4">
    <source>
        <dbReference type="RuleBase" id="RU003345"/>
    </source>
</evidence>
<keyword evidence="7" id="KW-1185">Reference proteome</keyword>
<proteinExistence type="inferred from homology"/>
<dbReference type="InterPro" id="IPR016163">
    <property type="entry name" value="Ald_DH_C"/>
</dbReference>
<feature type="active site" evidence="3">
    <location>
        <position position="230"/>
    </location>
</feature>
<feature type="domain" description="Aldehyde dehydrogenase" evidence="5">
    <location>
        <begin position="3"/>
        <end position="452"/>
    </location>
</feature>
<dbReference type="RefSeq" id="WP_131571384.1">
    <property type="nucleotide sequence ID" value="NZ_JAINFK010000008.1"/>
</dbReference>
<dbReference type="EMBL" id="SJST01000009">
    <property type="protein sequence ID" value="TCD11404.1"/>
    <property type="molecule type" value="Genomic_DNA"/>
</dbReference>
<dbReference type="SUPFAM" id="SSF53720">
    <property type="entry name" value="ALDH-like"/>
    <property type="match status" value="1"/>
</dbReference>
<sequence length="460" mass="49148">MTQTLQCISPIDGSIYAERPTLDEAAASSAAASARNAQADWAARPLSERVALVLAGVARLGEMNDEIVPELAHMMGRPVRYGGEFGGVEERASHMARIAKEALAPLEIEGSERFRRVIKREPHGVVFVVAPWNYPYMTAINTVAPALIAGNTVILKHATQTLLAGERLARAFHEAGVPEAVFANVFLDHDTTSKLIGARAFDFVNFTGSVGGGKAMERAAAGTFTPLGLELGGKDPGYVMEDADLDAAVATLMDGAMFNSGQCCCGIERIYVHESLFDAFVGKAVETAKALKLGNPLDPGTSLGPMAHRRFADEVRAQISEAVAAGATALLDPLPEDDGGTYLSPQILTGVTHDMRVMRDESFGPVVGIMPVSDDDEAIRLMNDSIFGLTASLWTPDVERAEHLGARIETGTVFLNRADYLDPGLCWTGCKMTGRGGALSVIGYQNLTRPKSYHLKKVTS</sequence>
<dbReference type="CDD" id="cd07102">
    <property type="entry name" value="ALDH_EDX86601"/>
    <property type="match status" value="1"/>
</dbReference>
<dbReference type="FunFam" id="3.40.309.10:FF:000009">
    <property type="entry name" value="Aldehyde dehydrogenase A"/>
    <property type="match status" value="1"/>
</dbReference>
<name>A0A4R0P9I4_9HYPH</name>
<dbReference type="Pfam" id="PF00171">
    <property type="entry name" value="Aldedh"/>
    <property type="match status" value="1"/>
</dbReference>
<dbReference type="PROSITE" id="PS00687">
    <property type="entry name" value="ALDEHYDE_DEHYDR_GLU"/>
    <property type="match status" value="1"/>
</dbReference>
<protein>
    <submittedName>
        <fullName evidence="6">Aldehyde dehydrogenase family protein</fullName>
    </submittedName>
</protein>
<evidence type="ECO:0000256" key="1">
    <source>
        <dbReference type="ARBA" id="ARBA00009986"/>
    </source>
</evidence>
<dbReference type="AlphaFoldDB" id="A0A4R0P9I4"/>
<dbReference type="InterPro" id="IPR015590">
    <property type="entry name" value="Aldehyde_DH_dom"/>
</dbReference>
<organism evidence="6 7">
    <name type="scientific">Oricola cellulosilytica</name>
    <dbReference type="NCBI Taxonomy" id="1429082"/>
    <lineage>
        <taxon>Bacteria</taxon>
        <taxon>Pseudomonadati</taxon>
        <taxon>Pseudomonadota</taxon>
        <taxon>Alphaproteobacteria</taxon>
        <taxon>Hyphomicrobiales</taxon>
        <taxon>Ahrensiaceae</taxon>
        <taxon>Oricola</taxon>
    </lineage>
</organism>
<comment type="similarity">
    <text evidence="1 4">Belongs to the aldehyde dehydrogenase family.</text>
</comment>
<dbReference type="InterPro" id="IPR016162">
    <property type="entry name" value="Ald_DH_N"/>
</dbReference>
<keyword evidence="2 4" id="KW-0560">Oxidoreductase</keyword>
<gene>
    <name evidence="6" type="ORF">E0D97_17005</name>
</gene>
<reference evidence="6 7" key="1">
    <citation type="journal article" date="2015" name="Antonie Van Leeuwenhoek">
        <title>Oricola cellulosilytica gen. nov., sp. nov., a cellulose-degrading bacterium of the family Phyllobacteriaceae isolated from surface seashore water, and emended descriptions of Mesorhizobium loti and Phyllobacterium myrsinacearum.</title>
        <authorList>
            <person name="Hameed A."/>
            <person name="Shahina M."/>
            <person name="Lai W.A."/>
            <person name="Lin S.Y."/>
            <person name="Young L.S."/>
            <person name="Liu Y.C."/>
            <person name="Hsu Y.H."/>
            <person name="Young C.C."/>
        </authorList>
    </citation>
    <scope>NUCLEOTIDE SEQUENCE [LARGE SCALE GENOMIC DNA]</scope>
    <source>
        <strain evidence="6 7">KCTC 52183</strain>
    </source>
</reference>
<comment type="caution">
    <text evidence="6">The sequence shown here is derived from an EMBL/GenBank/DDBJ whole genome shotgun (WGS) entry which is preliminary data.</text>
</comment>